<dbReference type="EMBL" id="JXBZ01000002">
    <property type="protein sequence ID" value="KJY51096.1"/>
    <property type="molecule type" value="Genomic_DNA"/>
</dbReference>
<reference evidence="1 2" key="1">
    <citation type="submission" date="2014-12" db="EMBL/GenBank/DDBJ databases">
        <title>Comparative genomics of the lactic acid bacteria isolated from the honey bee gut.</title>
        <authorList>
            <person name="Ellegaard K.M."/>
            <person name="Tamarit D."/>
            <person name="Javelind E."/>
            <person name="Olofsson T."/>
            <person name="Andersson S.G."/>
            <person name="Vasquez A."/>
        </authorList>
    </citation>
    <scope>NUCLEOTIDE SEQUENCE [LARGE SCALE GENOMIC DNA]</scope>
    <source>
        <strain evidence="1 2">Hon2</strain>
    </source>
</reference>
<dbReference type="InterPro" id="IPR041492">
    <property type="entry name" value="HAD_2"/>
</dbReference>
<accession>A0A0F4L0J7</accession>
<dbReference type="SUPFAM" id="SSF56784">
    <property type="entry name" value="HAD-like"/>
    <property type="match status" value="1"/>
</dbReference>
<sequence length="222" mass="25082">MLKNILFDLDGTLVNSGEGIMNALRYAYHKENLAIPLDEVLRKFIGPPLMESFQKYSNIDPQSQLAHALLVDFQDFYDTTGWQQLQLYPQIVTLLQQLQQAGYRCYITTAKPEPFAQKIIQHLQLDKYFQGIYGADLSEKMQKKDVIAQALKQEQITDPKTCVMIGDRDTDVLGTRANDVATIGVLYGFGSLQELQAAGVIATIEQPLELLKQIGDKHEKVF</sequence>
<dbReference type="Pfam" id="PF13419">
    <property type="entry name" value="HAD_2"/>
    <property type="match status" value="1"/>
</dbReference>
<dbReference type="HOGENOM" id="CLU_045011_19_4_9"/>
<keyword evidence="2" id="KW-1185">Reference proteome</keyword>
<evidence type="ECO:0000313" key="1">
    <source>
        <dbReference type="EMBL" id="KJY51096.1"/>
    </source>
</evidence>
<evidence type="ECO:0000313" key="2">
    <source>
        <dbReference type="Proteomes" id="UP000033695"/>
    </source>
</evidence>
<dbReference type="SFLD" id="SFLDG01129">
    <property type="entry name" value="C1.5:_HAD__Beta-PGM__Phosphata"/>
    <property type="match status" value="1"/>
</dbReference>
<protein>
    <submittedName>
        <fullName evidence="1">HAD-superfamily hydrolase, subfamily IA, variant 1</fullName>
    </submittedName>
</protein>
<dbReference type="InterPro" id="IPR023198">
    <property type="entry name" value="PGP-like_dom2"/>
</dbReference>
<gene>
    <name evidence="1" type="ORF">JG29_01390</name>
</gene>
<dbReference type="InterPro" id="IPR023214">
    <property type="entry name" value="HAD_sf"/>
</dbReference>
<dbReference type="PANTHER" id="PTHR43434">
    <property type="entry name" value="PHOSPHOGLYCOLATE PHOSPHATASE"/>
    <property type="match status" value="1"/>
</dbReference>
<dbReference type="Gene3D" id="3.40.50.1000">
    <property type="entry name" value="HAD superfamily/HAD-like"/>
    <property type="match status" value="1"/>
</dbReference>
<dbReference type="InterPro" id="IPR036412">
    <property type="entry name" value="HAD-like_sf"/>
</dbReference>
<dbReference type="PROSITE" id="PS01228">
    <property type="entry name" value="COF_1"/>
    <property type="match status" value="1"/>
</dbReference>
<dbReference type="Proteomes" id="UP000033695">
    <property type="component" value="Unassembled WGS sequence"/>
</dbReference>
<dbReference type="PANTHER" id="PTHR43434:SF20">
    <property type="entry name" value="5'-NUCLEOTIDASE"/>
    <property type="match status" value="1"/>
</dbReference>
<dbReference type="PATRIC" id="fig|1218508.4.peg.143"/>
<name>A0A0F4L0J7_9LACO</name>
<comment type="caution">
    <text evidence="1">The sequence shown here is derived from an EMBL/GenBank/DDBJ whole genome shotgun (WGS) entry which is preliminary data.</text>
</comment>
<organism evidence="1 2">
    <name type="scientific">Bombilactobacillus mellis</name>
    <dbReference type="NCBI Taxonomy" id="1218508"/>
    <lineage>
        <taxon>Bacteria</taxon>
        <taxon>Bacillati</taxon>
        <taxon>Bacillota</taxon>
        <taxon>Bacilli</taxon>
        <taxon>Lactobacillales</taxon>
        <taxon>Lactobacillaceae</taxon>
        <taxon>Bombilactobacillus</taxon>
    </lineage>
</organism>
<dbReference type="RefSeq" id="WP_045922053.1">
    <property type="nucleotide sequence ID" value="NZ_JBHTHW010000004.1"/>
</dbReference>
<dbReference type="AlphaFoldDB" id="A0A0F4L0J7"/>
<dbReference type="OrthoDB" id="9792518at2"/>
<dbReference type="Gene3D" id="1.10.150.240">
    <property type="entry name" value="Putative phosphatase, domain 2"/>
    <property type="match status" value="1"/>
</dbReference>
<keyword evidence="1" id="KW-0378">Hydrolase</keyword>
<dbReference type="GO" id="GO:0004713">
    <property type="term" value="F:protein tyrosine kinase activity"/>
    <property type="evidence" value="ECO:0007669"/>
    <property type="project" value="TreeGrafter"/>
</dbReference>
<dbReference type="SFLD" id="SFLDS00003">
    <property type="entry name" value="Haloacid_Dehalogenase"/>
    <property type="match status" value="1"/>
</dbReference>
<proteinExistence type="predicted"/>
<dbReference type="InterPro" id="IPR050155">
    <property type="entry name" value="HAD-like_hydrolase_sf"/>
</dbReference>
<dbReference type="STRING" id="1218508.JG29_01390"/>
<dbReference type="GO" id="GO:0005829">
    <property type="term" value="C:cytosol"/>
    <property type="evidence" value="ECO:0007669"/>
    <property type="project" value="TreeGrafter"/>
</dbReference>
<dbReference type="GO" id="GO:0016787">
    <property type="term" value="F:hydrolase activity"/>
    <property type="evidence" value="ECO:0007669"/>
    <property type="project" value="UniProtKB-KW"/>
</dbReference>